<organism evidence="2">
    <name type="scientific">Jonesiaceae bacterium BS-20</name>
    <dbReference type="NCBI Taxonomy" id="3120821"/>
    <lineage>
        <taxon>Bacteria</taxon>
        <taxon>Bacillati</taxon>
        <taxon>Actinomycetota</taxon>
        <taxon>Actinomycetes</taxon>
        <taxon>Micrococcales</taxon>
        <taxon>Jonesiaceae</taxon>
    </lineage>
</organism>
<sequence length="103" mass="11020">MKAKPLNGPSLAWLAGIVVVVLWTCAIPATRTAAPALGVFGLTASRLLIDSLTLVIIGMVTKKVWLPQLVDLPLIIAYGVCSMAGYFLLLNWASSTSRREPRA</sequence>
<dbReference type="EMBL" id="CP146203">
    <property type="protein sequence ID" value="XBH20475.1"/>
    <property type="molecule type" value="Genomic_DNA"/>
</dbReference>
<keyword evidence="1" id="KW-0812">Transmembrane</keyword>
<accession>A0AAU7DT49</accession>
<dbReference type="AlphaFoldDB" id="A0AAU7DT49"/>
<gene>
    <name evidence="2" type="ORF">V5R04_09470</name>
</gene>
<evidence type="ECO:0000256" key="1">
    <source>
        <dbReference type="SAM" id="Phobius"/>
    </source>
</evidence>
<evidence type="ECO:0000313" key="2">
    <source>
        <dbReference type="EMBL" id="XBH20475.1"/>
    </source>
</evidence>
<feature type="transmembrane region" description="Helical" evidence="1">
    <location>
        <begin position="37"/>
        <end position="60"/>
    </location>
</feature>
<feature type="transmembrane region" description="Helical" evidence="1">
    <location>
        <begin position="72"/>
        <end position="93"/>
    </location>
</feature>
<proteinExistence type="predicted"/>
<feature type="transmembrane region" description="Helical" evidence="1">
    <location>
        <begin position="12"/>
        <end position="30"/>
    </location>
</feature>
<keyword evidence="1" id="KW-0472">Membrane</keyword>
<keyword evidence="1" id="KW-1133">Transmembrane helix</keyword>
<name>A0AAU7DT49_9MICO</name>
<reference evidence="2" key="1">
    <citation type="submission" date="2024-02" db="EMBL/GenBank/DDBJ databases">
        <title>Tomenella chthoni gen. nov. sp. nov., a member of the family Jonesiaceae isolated from bat guano.</title>
        <authorList>
            <person name="Miller S.L."/>
            <person name="King J."/>
            <person name="Sankaranarayanan K."/>
            <person name="Lawson P.A."/>
        </authorList>
    </citation>
    <scope>NUCLEOTIDE SEQUENCE</scope>
    <source>
        <strain evidence="2">BS-20</strain>
    </source>
</reference>
<protein>
    <submittedName>
        <fullName evidence="2">Uncharacterized protein</fullName>
    </submittedName>
</protein>